<dbReference type="EnsemblMetazoa" id="ADIR010709-RA">
    <property type="protein sequence ID" value="ADIR010709-PA"/>
    <property type="gene ID" value="ADIR010709"/>
</dbReference>
<accession>A0A182NSR9</accession>
<evidence type="ECO:0000313" key="1">
    <source>
        <dbReference type="EnsemblMetazoa" id="ADIR010709-PA"/>
    </source>
</evidence>
<sequence>MVPSLQIGGWWSGSPCGEEVLVVVEGPPRTTGTWAGAVVRCTPSVDVKFISGPISSIGSGNTIVEFFSPAMLLSVCR</sequence>
<reference evidence="2" key="1">
    <citation type="submission" date="2013-03" db="EMBL/GenBank/DDBJ databases">
        <title>The Genome Sequence of Anopheles dirus WRAIR2.</title>
        <authorList>
            <consortium name="The Broad Institute Genomics Platform"/>
            <person name="Neafsey D.E."/>
            <person name="Walton C."/>
            <person name="Walker B."/>
            <person name="Young S.K."/>
            <person name="Zeng Q."/>
            <person name="Gargeya S."/>
            <person name="Fitzgerald M."/>
            <person name="Haas B."/>
            <person name="Abouelleil A."/>
            <person name="Allen A.W."/>
            <person name="Alvarado L."/>
            <person name="Arachchi H.M."/>
            <person name="Berlin A.M."/>
            <person name="Chapman S.B."/>
            <person name="Gainer-Dewar J."/>
            <person name="Goldberg J."/>
            <person name="Griggs A."/>
            <person name="Gujja S."/>
            <person name="Hansen M."/>
            <person name="Howarth C."/>
            <person name="Imamovic A."/>
            <person name="Ireland A."/>
            <person name="Larimer J."/>
            <person name="McCowan C."/>
            <person name="Murphy C."/>
            <person name="Pearson M."/>
            <person name="Poon T.W."/>
            <person name="Priest M."/>
            <person name="Roberts A."/>
            <person name="Saif S."/>
            <person name="Shea T."/>
            <person name="Sisk P."/>
            <person name="Sykes S."/>
            <person name="Wortman J."/>
            <person name="Nusbaum C."/>
            <person name="Birren B."/>
        </authorList>
    </citation>
    <scope>NUCLEOTIDE SEQUENCE [LARGE SCALE GENOMIC DNA]</scope>
    <source>
        <strain evidence="2">WRAIR2</strain>
    </source>
</reference>
<dbReference type="VEuPathDB" id="VectorBase:ADIR010709"/>
<evidence type="ECO:0000313" key="2">
    <source>
        <dbReference type="Proteomes" id="UP000075884"/>
    </source>
</evidence>
<dbReference type="AlphaFoldDB" id="A0A182NSR9"/>
<keyword evidence="2" id="KW-1185">Reference proteome</keyword>
<dbReference type="Proteomes" id="UP000075884">
    <property type="component" value="Unassembled WGS sequence"/>
</dbReference>
<organism evidence="1 2">
    <name type="scientific">Anopheles dirus</name>
    <dbReference type="NCBI Taxonomy" id="7168"/>
    <lineage>
        <taxon>Eukaryota</taxon>
        <taxon>Metazoa</taxon>
        <taxon>Ecdysozoa</taxon>
        <taxon>Arthropoda</taxon>
        <taxon>Hexapoda</taxon>
        <taxon>Insecta</taxon>
        <taxon>Pterygota</taxon>
        <taxon>Neoptera</taxon>
        <taxon>Endopterygota</taxon>
        <taxon>Diptera</taxon>
        <taxon>Nematocera</taxon>
        <taxon>Culicoidea</taxon>
        <taxon>Culicidae</taxon>
        <taxon>Anophelinae</taxon>
        <taxon>Anopheles</taxon>
    </lineage>
</organism>
<name>A0A182NSR9_9DIPT</name>
<reference evidence="1" key="2">
    <citation type="submission" date="2020-05" db="UniProtKB">
        <authorList>
            <consortium name="EnsemblMetazoa"/>
        </authorList>
    </citation>
    <scope>IDENTIFICATION</scope>
    <source>
        <strain evidence="1">WRAIR2</strain>
    </source>
</reference>
<proteinExistence type="predicted"/>
<protein>
    <submittedName>
        <fullName evidence="1">Uncharacterized protein</fullName>
    </submittedName>
</protein>